<dbReference type="InterPro" id="IPR055363">
    <property type="entry name" value="PTHB1_hp_dom"/>
</dbReference>
<feature type="domain" description="PTHB1 C-terminal helix bundle" evidence="5">
    <location>
        <begin position="704"/>
        <end position="777"/>
    </location>
</feature>
<dbReference type="InterPro" id="IPR026511">
    <property type="entry name" value="PTHB1"/>
</dbReference>
<evidence type="ECO:0000259" key="3">
    <source>
        <dbReference type="Pfam" id="PF23337"/>
    </source>
</evidence>
<reference evidence="6" key="1">
    <citation type="submission" date="2023-09" db="UniProtKB">
        <authorList>
            <consortium name="Ensembl"/>
        </authorList>
    </citation>
    <scope>IDENTIFICATION</scope>
</reference>
<dbReference type="GO" id="GO:0016020">
    <property type="term" value="C:membrane"/>
    <property type="evidence" value="ECO:0007669"/>
    <property type="project" value="TreeGrafter"/>
</dbReference>
<feature type="coiled-coil region" evidence="1">
    <location>
        <begin position="371"/>
        <end position="398"/>
    </location>
</feature>
<dbReference type="GO" id="GO:0034464">
    <property type="term" value="C:BBSome"/>
    <property type="evidence" value="ECO:0007669"/>
    <property type="project" value="InterPro"/>
</dbReference>
<evidence type="ECO:0000259" key="4">
    <source>
        <dbReference type="Pfam" id="PF23338"/>
    </source>
</evidence>
<feature type="domain" description="PTHB1 hairpin" evidence="4">
    <location>
        <begin position="599"/>
        <end position="702"/>
    </location>
</feature>
<dbReference type="Pfam" id="PF23339">
    <property type="entry name" value="PTHB1_CtH"/>
    <property type="match status" value="1"/>
</dbReference>
<evidence type="ECO:0000259" key="5">
    <source>
        <dbReference type="Pfam" id="PF23339"/>
    </source>
</evidence>
<feature type="domain" description="PTHB1 N-terminal" evidence="2">
    <location>
        <begin position="1"/>
        <end position="363"/>
    </location>
</feature>
<dbReference type="Pfam" id="PF23338">
    <property type="entry name" value="PTHB1_hp"/>
    <property type="match status" value="1"/>
</dbReference>
<evidence type="ECO:0000259" key="2">
    <source>
        <dbReference type="Pfam" id="PF14727"/>
    </source>
</evidence>
<organism evidence="6">
    <name type="scientific">Balaenoptera musculus</name>
    <name type="common">Blue whale</name>
    <dbReference type="NCBI Taxonomy" id="9771"/>
    <lineage>
        <taxon>Eukaryota</taxon>
        <taxon>Metazoa</taxon>
        <taxon>Chordata</taxon>
        <taxon>Craniata</taxon>
        <taxon>Vertebrata</taxon>
        <taxon>Euteleostomi</taxon>
        <taxon>Mammalia</taxon>
        <taxon>Eutheria</taxon>
        <taxon>Laurasiatheria</taxon>
        <taxon>Artiodactyla</taxon>
        <taxon>Whippomorpha</taxon>
        <taxon>Cetacea</taxon>
        <taxon>Mysticeti</taxon>
        <taxon>Balaenopteridae</taxon>
        <taxon>Balaenoptera</taxon>
    </lineage>
</organism>
<dbReference type="PANTHER" id="PTHR20991">
    <property type="entry name" value="PARATHYROID HORMONE-RESPONSIVE B1 GENE"/>
    <property type="match status" value="1"/>
</dbReference>
<keyword evidence="1" id="KW-0175">Coiled coil</keyword>
<dbReference type="GeneTree" id="ENSGT00390000000803"/>
<evidence type="ECO:0000256" key="1">
    <source>
        <dbReference type="SAM" id="Coils"/>
    </source>
</evidence>
<feature type="domain" description="PTHB1 platform" evidence="3">
    <location>
        <begin position="490"/>
        <end position="597"/>
    </location>
</feature>
<dbReference type="InterPro" id="IPR055364">
    <property type="entry name" value="PTHB1_CtH_dom"/>
</dbReference>
<dbReference type="Pfam" id="PF14727">
    <property type="entry name" value="PHTB1_N"/>
    <property type="match status" value="1"/>
</dbReference>
<dbReference type="GO" id="GO:0060271">
    <property type="term" value="P:cilium assembly"/>
    <property type="evidence" value="ECO:0007669"/>
    <property type="project" value="TreeGrafter"/>
</dbReference>
<dbReference type="AlphaFoldDB" id="A0A8C0D597"/>
<proteinExistence type="predicted"/>
<dbReference type="PANTHER" id="PTHR20991:SF0">
    <property type="entry name" value="PROTEIN PTHB1"/>
    <property type="match status" value="1"/>
</dbReference>
<dbReference type="InterPro" id="IPR055362">
    <property type="entry name" value="PTHB1_pf_dom"/>
</dbReference>
<protein>
    <submittedName>
        <fullName evidence="6">Bardet-Biedl syndrome 9</fullName>
    </submittedName>
</protein>
<name>A0A8C0D597_BALMU</name>
<dbReference type="Ensembl" id="ENSBMST00010017292.1">
    <property type="protein sequence ID" value="ENSBMSP00010015626.1"/>
    <property type="gene ID" value="ENSBMSG00010011309.1"/>
</dbReference>
<accession>A0A8C0D597</accession>
<gene>
    <name evidence="6" type="primary">BBS9</name>
</gene>
<dbReference type="InterPro" id="IPR028073">
    <property type="entry name" value="PHTB1_N_dom"/>
</dbReference>
<evidence type="ECO:0000313" key="6">
    <source>
        <dbReference type="Ensembl" id="ENSBMSP00010015626.1"/>
    </source>
</evidence>
<sequence>MSLFKARDWWSTVLGEKEEFDQGCLCLADVDNTGNGQDKVIVGSFMGYLRIFNPHPVKTGDGAQAEDLLLEVHLRDPILQVEVGKFVSGTEMLHLAVLHSRKLCVYSVSGSLGNVEHGTQYQIKLMYEHNLQRTACNMTYGSFGGVKGRDLICIQSMDGMLMVFEQESYAFGRFLPGSLLPGPLAYSSRTDSFITVSSCRQVESYKYQVLAFATDADKRQETEQQKLGSGKRLVVDWTLNIGEQALDICIVSFNQSASSVFVLGERNFFCLKDNGQIRFMKKLDCSPSCFLPYCSVSEGTINTLIGNHSNMLHVYQDVTLKWATQLPHIPVAVRVGCLHDLKGVIVTLSDDGHLQCSYLGTDPSLFQAPKVESRELNYDELDIELKELQKIIKDVNKSQGVWPMTEREDDLKVSAMVSPNFDSVSQSTDVEVGADLVPSVTVKVTLQNRVTLQKIRLSVYVQPPLVLTCDQFTFEFMGIPRVSQCKFRLPLKLICLPGQPSKTASHKLTIDTNKSPVSLLSLFPGFANQSEDDQVNVMGFRFLGGSRVTLLASKTSQRYRIQSEQFEDLWLITNELIIRLQEYFEKQGIKDFACSFSGSMPLQEYFELIDHHFELRINGEKLEELLSERAVQFRAIQRRLLTRFKDKTPAPLQHLDTLLDGTYKQVIALADAVEENQDNLFQSFTRLKSATHLVILLIGLWQKLSADQIAILEAAFLPLQQDTQELWEETVDAAISHLLKTCLSKSSKEQANLSSQLSIPKDTSRLKKHITLLCDRLAKGGRLCLSTDAAAPQTMVMPGGCATIPESDLEERSVEQDSTDLFTNHKHLIVESPMPEVSPLQGVSE</sequence>
<dbReference type="Pfam" id="PF23337">
    <property type="entry name" value="PTHB1_pf"/>
    <property type="match status" value="1"/>
</dbReference>